<dbReference type="InterPro" id="IPR044925">
    <property type="entry name" value="His-Me_finger_sf"/>
</dbReference>
<dbReference type="Gene3D" id="3.90.75.10">
    <property type="entry name" value="Homing Intron 3 (I-ppo) Encoded Endonuclease, Chain A"/>
    <property type="match status" value="1"/>
</dbReference>
<evidence type="ECO:0000313" key="3">
    <source>
        <dbReference type="Proteomes" id="UP001211143"/>
    </source>
</evidence>
<evidence type="ECO:0000259" key="1">
    <source>
        <dbReference type="Pfam" id="PF13392"/>
    </source>
</evidence>
<reference evidence="2" key="1">
    <citation type="submission" date="2022-11" db="EMBL/GenBank/DDBJ databases">
        <authorList>
            <person name="Yang Z.-Q."/>
            <person name="Zhang Y.-S."/>
        </authorList>
    </citation>
    <scope>NUCLEOTIDE SEQUENCE</scope>
</reference>
<sequence length="144" mass="16213">MTECIEHGQYAGKPKYGLKWYKGETVGYHVYAYCMANGLSPLSLKGTGQVVLHKCDNPRCINPEHLELGTQAHNIADKMQKGRHVSLHGEAHGSAKLTDEQVAEIRRRYTPRHKTDGCRALAREFGVSGKQVSRIVNNQRRNEE</sequence>
<dbReference type="InterPro" id="IPR044930">
    <property type="entry name" value="Homing_endonuclease_His-Me"/>
</dbReference>
<name>A0AAE9VYP0_9CAUD</name>
<accession>A0AAE9VYP0</accession>
<protein>
    <recommendedName>
        <fullName evidence="1">HNH nuclease domain-containing protein</fullName>
    </recommendedName>
</protein>
<organism evidence="2 3">
    <name type="scientific">Cronobacter phage EspYZU13</name>
    <dbReference type="NCBI Taxonomy" id="3003790"/>
    <lineage>
        <taxon>Viruses</taxon>
        <taxon>Duplodnaviria</taxon>
        <taxon>Heunggongvirae</taxon>
        <taxon>Uroviricota</taxon>
        <taxon>Caudoviricetes</taxon>
        <taxon>Autographivirales</taxon>
        <taxon>Autonotataviridae</taxon>
        <taxon>Melnykvirinae</taxon>
        <taxon>Cronosvirus</taxon>
        <taxon>Cronosvirus EspYZU13</taxon>
    </lineage>
</organism>
<keyword evidence="3" id="KW-1185">Reference proteome</keyword>
<dbReference type="GO" id="GO:0004519">
    <property type="term" value="F:endonuclease activity"/>
    <property type="evidence" value="ECO:0007669"/>
    <property type="project" value="InterPro"/>
</dbReference>
<proteinExistence type="predicted"/>
<evidence type="ECO:0000313" key="2">
    <source>
        <dbReference type="EMBL" id="WBF78451.1"/>
    </source>
</evidence>
<dbReference type="Proteomes" id="UP001211143">
    <property type="component" value="Segment"/>
</dbReference>
<dbReference type="EMBL" id="OP819285">
    <property type="protein sequence ID" value="WBF78451.1"/>
    <property type="molecule type" value="Genomic_DNA"/>
</dbReference>
<feature type="domain" description="HNH nuclease" evidence="1">
    <location>
        <begin position="29"/>
        <end position="74"/>
    </location>
</feature>
<dbReference type="SUPFAM" id="SSF54060">
    <property type="entry name" value="His-Me finger endonucleases"/>
    <property type="match status" value="1"/>
</dbReference>
<dbReference type="Pfam" id="PF13392">
    <property type="entry name" value="HNH_3"/>
    <property type="match status" value="1"/>
</dbReference>
<dbReference type="InterPro" id="IPR003615">
    <property type="entry name" value="HNH_nuc"/>
</dbReference>